<dbReference type="PROSITE" id="PS50263">
    <property type="entry name" value="CN_HYDROLASE"/>
    <property type="match status" value="1"/>
</dbReference>
<comment type="subcellular location">
    <subcellularLocation>
        <location evidence="1 9">Cell membrane</location>
        <topology evidence="1 9">Multi-pass membrane protein</topology>
    </subcellularLocation>
</comment>
<protein>
    <recommendedName>
        <fullName evidence="9">Apolipoprotein N-acyltransferase</fullName>
        <shortName evidence="9">ALP N-acyltransferase</shortName>
        <ecNumber evidence="9">2.3.1.269</ecNumber>
    </recommendedName>
</protein>
<dbReference type="GO" id="GO:0005886">
    <property type="term" value="C:plasma membrane"/>
    <property type="evidence" value="ECO:0007669"/>
    <property type="project" value="UniProtKB-SubCell"/>
</dbReference>
<proteinExistence type="inferred from homology"/>
<feature type="domain" description="CN hydrolase" evidence="10">
    <location>
        <begin position="239"/>
        <end position="479"/>
    </location>
</feature>
<evidence type="ECO:0000259" key="10">
    <source>
        <dbReference type="PROSITE" id="PS50263"/>
    </source>
</evidence>
<feature type="transmembrane region" description="Helical" evidence="9">
    <location>
        <begin position="68"/>
        <end position="87"/>
    </location>
</feature>
<reference evidence="11 12" key="1">
    <citation type="submission" date="2018-02" db="EMBL/GenBank/DDBJ databases">
        <title>novel marine gammaproteobacteria from coastal saline agro ecosystem.</title>
        <authorList>
            <person name="Krishnan R."/>
            <person name="Ramesh Kumar N."/>
        </authorList>
    </citation>
    <scope>NUCLEOTIDE SEQUENCE [LARGE SCALE GENOMIC DNA]</scope>
    <source>
        <strain evidence="11 12">228</strain>
    </source>
</reference>
<dbReference type="Proteomes" id="UP000238196">
    <property type="component" value="Unassembled WGS sequence"/>
</dbReference>
<comment type="pathway">
    <text evidence="9">Protein modification; lipoprotein biosynthesis (N-acyl transfer).</text>
</comment>
<dbReference type="GO" id="GO:0016410">
    <property type="term" value="F:N-acyltransferase activity"/>
    <property type="evidence" value="ECO:0007669"/>
    <property type="project" value="UniProtKB-UniRule"/>
</dbReference>
<comment type="catalytic activity">
    <reaction evidence="9">
        <text>N-terminal S-1,2-diacyl-sn-glyceryl-L-cysteinyl-[lipoprotein] + a glycerophospholipid = N-acyl-S-1,2-diacyl-sn-glyceryl-L-cysteinyl-[lipoprotein] + a 2-acyl-sn-glycero-3-phospholipid + H(+)</text>
        <dbReference type="Rhea" id="RHEA:48228"/>
        <dbReference type="Rhea" id="RHEA-COMP:14681"/>
        <dbReference type="Rhea" id="RHEA-COMP:14684"/>
        <dbReference type="ChEBI" id="CHEBI:15378"/>
        <dbReference type="ChEBI" id="CHEBI:136912"/>
        <dbReference type="ChEBI" id="CHEBI:140656"/>
        <dbReference type="ChEBI" id="CHEBI:140657"/>
        <dbReference type="ChEBI" id="CHEBI:140660"/>
        <dbReference type="EC" id="2.3.1.269"/>
    </reaction>
</comment>
<keyword evidence="4 9" id="KW-0808">Transferase</keyword>
<dbReference type="InterPro" id="IPR004563">
    <property type="entry name" value="Apolipo_AcylTrfase"/>
</dbReference>
<feature type="transmembrane region" description="Helical" evidence="9">
    <location>
        <begin position="40"/>
        <end position="56"/>
    </location>
</feature>
<feature type="transmembrane region" description="Helical" evidence="9">
    <location>
        <begin position="99"/>
        <end position="121"/>
    </location>
</feature>
<feature type="transmembrane region" description="Helical" evidence="9">
    <location>
        <begin position="489"/>
        <end position="508"/>
    </location>
</feature>
<dbReference type="HAMAP" id="MF_01148">
    <property type="entry name" value="Lnt"/>
    <property type="match status" value="1"/>
</dbReference>
<dbReference type="NCBIfam" id="TIGR00546">
    <property type="entry name" value="lnt"/>
    <property type="match status" value="1"/>
</dbReference>
<sequence>MSLHQSPSVTRSASLDLSSFWGSLLTLIAGAVYPLAFAPLNWWPVAPLAVAAFYLCMQHSQTARQAMWRGWLFGFGLFGVGTSWVWISMHRYGDTSVALATLLTALFCAALALFFVIQAALHHRIARNQLWAYLGFPAVWVVGELIRTYLLTGFPWLLLGYSSLDTLWQGWSPVLGVYGLSALFALAGVGLAKLIQPEGNDRRLPAILVIVIPALLGLLLFTLQWTHPTTQAPLKVMLVQGNVEQNAKWHPDSAMPTIERYETMTQKAWSGPALVVWPETAIPALLNDAYSVMTPFADDLYQRQSALISGIMTRVEKEGTRSYHNSLVVLGDGLGLYHKRHLVPFGEYVPLESVLRGLIAFFDLPMSQFSKGDLNQPELTAMGHKISASICYEVAYPDLMRRSVGDADMLLTVSNDTWFGGSFARYQHLQMVQMRALEVGRPMVRATNDGMTAVIDHQGRITQQLEPFRAGVLTEEVQGYEGQTPYMRWGDWPLIILSVLLTLAGMLVRRRQA</sequence>
<evidence type="ECO:0000256" key="8">
    <source>
        <dbReference type="ARBA" id="ARBA00023315"/>
    </source>
</evidence>
<keyword evidence="5 9" id="KW-0812">Transmembrane</keyword>
<dbReference type="InterPro" id="IPR036526">
    <property type="entry name" value="C-N_Hydrolase_sf"/>
</dbReference>
<dbReference type="PANTHER" id="PTHR38686">
    <property type="entry name" value="APOLIPOPROTEIN N-ACYLTRANSFERASE"/>
    <property type="match status" value="1"/>
</dbReference>
<accession>A0A2S5KJE0</accession>
<dbReference type="AlphaFoldDB" id="A0A2S5KJE0"/>
<dbReference type="Gene3D" id="3.60.110.10">
    <property type="entry name" value="Carbon-nitrogen hydrolase"/>
    <property type="match status" value="1"/>
</dbReference>
<evidence type="ECO:0000256" key="4">
    <source>
        <dbReference type="ARBA" id="ARBA00022679"/>
    </source>
</evidence>
<organism evidence="11 12">
    <name type="scientific">Proteobacteria bacterium 228</name>
    <dbReference type="NCBI Taxonomy" id="2083153"/>
    <lineage>
        <taxon>Bacteria</taxon>
        <taxon>Pseudomonadati</taxon>
        <taxon>Pseudomonadota</taxon>
    </lineage>
</organism>
<name>A0A2S5KJE0_9PROT</name>
<keyword evidence="6 9" id="KW-1133">Transmembrane helix</keyword>
<evidence type="ECO:0000256" key="5">
    <source>
        <dbReference type="ARBA" id="ARBA00022692"/>
    </source>
</evidence>
<evidence type="ECO:0000313" key="11">
    <source>
        <dbReference type="EMBL" id="PPC74947.1"/>
    </source>
</evidence>
<comment type="function">
    <text evidence="9">Catalyzes the phospholipid dependent N-acylation of the N-terminal cysteine of apolipoprotein, the last step in lipoprotein maturation.</text>
</comment>
<dbReference type="InterPro" id="IPR045378">
    <property type="entry name" value="LNT_N"/>
</dbReference>
<dbReference type="OrthoDB" id="9804277at2"/>
<dbReference type="EMBL" id="PRLP01000122">
    <property type="protein sequence ID" value="PPC74947.1"/>
    <property type="molecule type" value="Genomic_DNA"/>
</dbReference>
<dbReference type="SUPFAM" id="SSF56317">
    <property type="entry name" value="Carbon-nitrogen hydrolase"/>
    <property type="match status" value="1"/>
</dbReference>
<dbReference type="Pfam" id="PF00795">
    <property type="entry name" value="CN_hydrolase"/>
    <property type="match status" value="1"/>
</dbReference>
<keyword evidence="3 9" id="KW-1003">Cell membrane</keyword>
<dbReference type="GO" id="GO:0042158">
    <property type="term" value="P:lipoprotein biosynthetic process"/>
    <property type="evidence" value="ECO:0007669"/>
    <property type="project" value="UniProtKB-UniRule"/>
</dbReference>
<evidence type="ECO:0000256" key="7">
    <source>
        <dbReference type="ARBA" id="ARBA00023136"/>
    </source>
</evidence>
<evidence type="ECO:0000256" key="9">
    <source>
        <dbReference type="HAMAP-Rule" id="MF_01148"/>
    </source>
</evidence>
<evidence type="ECO:0000256" key="1">
    <source>
        <dbReference type="ARBA" id="ARBA00004651"/>
    </source>
</evidence>
<dbReference type="UniPathway" id="UPA00666"/>
<evidence type="ECO:0000256" key="3">
    <source>
        <dbReference type="ARBA" id="ARBA00022475"/>
    </source>
</evidence>
<dbReference type="EC" id="2.3.1.269" evidence="9"/>
<dbReference type="CDD" id="cd07571">
    <property type="entry name" value="ALP_N-acyl_transferase"/>
    <property type="match status" value="1"/>
</dbReference>
<comment type="caution">
    <text evidence="11">The sequence shown here is derived from an EMBL/GenBank/DDBJ whole genome shotgun (WGS) entry which is preliminary data.</text>
</comment>
<dbReference type="InterPro" id="IPR003010">
    <property type="entry name" value="C-N_Hydrolase"/>
</dbReference>
<feature type="transmembrane region" description="Helical" evidence="9">
    <location>
        <begin position="12"/>
        <end position="34"/>
    </location>
</feature>
<gene>
    <name evidence="9" type="primary">lnt</name>
    <name evidence="11" type="ORF">C4K68_23525</name>
</gene>
<comment type="similarity">
    <text evidence="2 9">Belongs to the CN hydrolase family. Apolipoprotein N-acyltransferase subfamily.</text>
</comment>
<dbReference type="Pfam" id="PF20154">
    <property type="entry name" value="LNT_N"/>
    <property type="match status" value="1"/>
</dbReference>
<evidence type="ECO:0000313" key="12">
    <source>
        <dbReference type="Proteomes" id="UP000238196"/>
    </source>
</evidence>
<feature type="transmembrane region" description="Helical" evidence="9">
    <location>
        <begin position="170"/>
        <end position="192"/>
    </location>
</feature>
<evidence type="ECO:0000256" key="6">
    <source>
        <dbReference type="ARBA" id="ARBA00022989"/>
    </source>
</evidence>
<keyword evidence="8 9" id="KW-0012">Acyltransferase</keyword>
<feature type="transmembrane region" description="Helical" evidence="9">
    <location>
        <begin position="130"/>
        <end position="150"/>
    </location>
</feature>
<feature type="transmembrane region" description="Helical" evidence="9">
    <location>
        <begin position="204"/>
        <end position="225"/>
    </location>
</feature>
<evidence type="ECO:0000256" key="2">
    <source>
        <dbReference type="ARBA" id="ARBA00010065"/>
    </source>
</evidence>
<dbReference type="PANTHER" id="PTHR38686:SF1">
    <property type="entry name" value="APOLIPOPROTEIN N-ACYLTRANSFERASE"/>
    <property type="match status" value="1"/>
</dbReference>
<keyword evidence="7 9" id="KW-0472">Membrane</keyword>